<dbReference type="EMBL" id="CAKW01000061">
    <property type="protein sequence ID" value="CCJ72199.1"/>
    <property type="molecule type" value="Genomic_DNA"/>
</dbReference>
<dbReference type="Proteomes" id="UP000009340">
    <property type="component" value="Unassembled WGS sequence"/>
</dbReference>
<sequence>MCAWRFPYGLDVARPYPRLRFDSGLSSSPKYIENGVSGSNVSGKKATRIDGGRLWQS</sequence>
<proteinExistence type="predicted"/>
<evidence type="ECO:0000313" key="2">
    <source>
        <dbReference type="EMBL" id="CCJ72199.1"/>
    </source>
</evidence>
<evidence type="ECO:0000313" key="3">
    <source>
        <dbReference type="Proteomes" id="UP000009340"/>
    </source>
</evidence>
<accession>K8A8X8</accession>
<gene>
    <name evidence="2" type="ORF">BN137_1564</name>
</gene>
<feature type="region of interest" description="Disordered" evidence="1">
    <location>
        <begin position="36"/>
        <end position="57"/>
    </location>
</feature>
<reference evidence="2" key="1">
    <citation type="submission" date="2012-07" db="EMBL/GenBank/DDBJ databases">
        <authorList>
            <person name="Cummings C."/>
        </authorList>
    </citation>
    <scope>NUCLEOTIDE SEQUENCE</scope>
    <source>
        <strain evidence="2">1330</strain>
    </source>
</reference>
<protein>
    <submittedName>
        <fullName evidence="2">Uncharacterized protein</fullName>
    </submittedName>
</protein>
<organism evidence="2 3">
    <name type="scientific">Cronobacter condimenti 1330</name>
    <dbReference type="NCBI Taxonomy" id="1073999"/>
    <lineage>
        <taxon>Bacteria</taxon>
        <taxon>Pseudomonadati</taxon>
        <taxon>Pseudomonadota</taxon>
        <taxon>Gammaproteobacteria</taxon>
        <taxon>Enterobacterales</taxon>
        <taxon>Enterobacteriaceae</taxon>
        <taxon>Cronobacter</taxon>
    </lineage>
</organism>
<evidence type="ECO:0000256" key="1">
    <source>
        <dbReference type="SAM" id="MobiDB-lite"/>
    </source>
</evidence>
<name>K8A8X8_9ENTR</name>
<comment type="caution">
    <text evidence="2">The sequence shown here is derived from an EMBL/GenBank/DDBJ whole genome shotgun (WGS) entry which is preliminary data.</text>
</comment>
<dbReference type="AlphaFoldDB" id="K8A8X8"/>